<reference evidence="2 3" key="1">
    <citation type="submission" date="2023-02" db="EMBL/GenBank/DDBJ databases">
        <title>LHISI_Scaffold_Assembly.</title>
        <authorList>
            <person name="Stuart O.P."/>
            <person name="Cleave R."/>
            <person name="Magrath M.J.L."/>
            <person name="Mikheyev A.S."/>
        </authorList>
    </citation>
    <scope>NUCLEOTIDE SEQUENCE [LARGE SCALE GENOMIC DNA]</scope>
    <source>
        <strain evidence="2">Daus_M_001</strain>
        <tissue evidence="2">Leg muscle</tissue>
    </source>
</reference>
<feature type="region of interest" description="Disordered" evidence="1">
    <location>
        <begin position="515"/>
        <end position="536"/>
    </location>
</feature>
<sequence length="638" mass="70333">MIIDNVISAAEIAWMQALAQMRSTMMWVRVEKGGGGLAEPGRHRRRQSLIYTAPPPPPAHSPGYSRPALAPWTKDEVDRFRWLRTTNLRVPTLNCSPANTLWLGPPPRPKPARAYRKTLRVRGPGISPQGQKDLIFHSSSGEGEREIPEKPHRPVASSGTIPTCENPGVIRPEIEPGSPWWEASGLTAQPPRGPHEVFSIDVAIRIEQRENETMGKVEAPRQNSPVNSTVRHVSRVIRSPTSSTKTLSANVCFSCIPRRQLERWGKEWPRAELKETIFRGYDSRPAGVWVGKLDCRSNEACFSVLEVATGTAGLDGPTAPRVPAKRVSLSLRDAWGDEGQKTVDVRRDTVASFGAVKKPQSVYCVLCYGPLTLGEEVQHEAVTRRRAQISRRMGGLPKLARLAEEGLARSLRQRRRESLIKILVHFDAKEAGSLTKAAPLAVIMGCLHPYPPPPRSCAGHCVNPAAPTARPQPTLQRVASVEPGRTNRDSVGVKGLGEKRKIPDKTRRPAAIVRRDSPTCDNPGVSPPGIEPDSPRWEARQDLYHVKIRTHASRLEQGCLVAMAAVVETGIAPDDAAGRRVLSGIFRFRKLSYCPFPAEGHTCSVMLRGHCGRRCEILRDDRSRSASRLYVALGHKGQ</sequence>
<name>A0ABQ9I5A0_9NEOP</name>
<feature type="region of interest" description="Disordered" evidence="1">
    <location>
        <begin position="141"/>
        <end position="169"/>
    </location>
</feature>
<evidence type="ECO:0000313" key="3">
    <source>
        <dbReference type="Proteomes" id="UP001159363"/>
    </source>
</evidence>
<evidence type="ECO:0000313" key="2">
    <source>
        <dbReference type="EMBL" id="KAJ8891827.1"/>
    </source>
</evidence>
<evidence type="ECO:0000256" key="1">
    <source>
        <dbReference type="SAM" id="MobiDB-lite"/>
    </source>
</evidence>
<feature type="compositionally biased region" description="Basic and acidic residues" evidence="1">
    <location>
        <begin position="142"/>
        <end position="152"/>
    </location>
</feature>
<comment type="caution">
    <text evidence="2">The sequence shown here is derived from an EMBL/GenBank/DDBJ whole genome shotgun (WGS) entry which is preliminary data.</text>
</comment>
<keyword evidence="3" id="KW-1185">Reference proteome</keyword>
<protein>
    <submittedName>
        <fullName evidence="2">Uncharacterized protein</fullName>
    </submittedName>
</protein>
<dbReference type="Proteomes" id="UP001159363">
    <property type="component" value="Chromosome 2"/>
</dbReference>
<proteinExistence type="predicted"/>
<gene>
    <name evidence="2" type="ORF">PR048_004381</name>
</gene>
<accession>A0ABQ9I5A0</accession>
<organism evidence="2 3">
    <name type="scientific">Dryococelus australis</name>
    <dbReference type="NCBI Taxonomy" id="614101"/>
    <lineage>
        <taxon>Eukaryota</taxon>
        <taxon>Metazoa</taxon>
        <taxon>Ecdysozoa</taxon>
        <taxon>Arthropoda</taxon>
        <taxon>Hexapoda</taxon>
        <taxon>Insecta</taxon>
        <taxon>Pterygota</taxon>
        <taxon>Neoptera</taxon>
        <taxon>Polyneoptera</taxon>
        <taxon>Phasmatodea</taxon>
        <taxon>Verophasmatodea</taxon>
        <taxon>Anareolatae</taxon>
        <taxon>Phasmatidae</taxon>
        <taxon>Eurycanthinae</taxon>
        <taxon>Dryococelus</taxon>
    </lineage>
</organism>
<dbReference type="EMBL" id="JARBHB010000002">
    <property type="protein sequence ID" value="KAJ8891827.1"/>
    <property type="molecule type" value="Genomic_DNA"/>
</dbReference>